<evidence type="ECO:0000256" key="3">
    <source>
        <dbReference type="ARBA" id="ARBA00022448"/>
    </source>
</evidence>
<feature type="transmembrane region" description="Helical" evidence="8">
    <location>
        <begin position="290"/>
        <end position="312"/>
    </location>
</feature>
<evidence type="ECO:0000256" key="2">
    <source>
        <dbReference type="ARBA" id="ARBA00008537"/>
    </source>
</evidence>
<accession>A0A1I2CA03</accession>
<feature type="transmembrane region" description="Helical" evidence="8">
    <location>
        <begin position="397"/>
        <end position="416"/>
    </location>
</feature>
<dbReference type="PANTHER" id="PTHR42718">
    <property type="entry name" value="MAJOR FACILITATOR SUPERFAMILY MULTIDRUG TRANSPORTER MFSC"/>
    <property type="match status" value="1"/>
</dbReference>
<evidence type="ECO:0000256" key="1">
    <source>
        <dbReference type="ARBA" id="ARBA00004651"/>
    </source>
</evidence>
<dbReference type="InterPro" id="IPR036259">
    <property type="entry name" value="MFS_trans_sf"/>
</dbReference>
<evidence type="ECO:0000256" key="7">
    <source>
        <dbReference type="ARBA" id="ARBA00023136"/>
    </source>
</evidence>
<dbReference type="InterPro" id="IPR020846">
    <property type="entry name" value="MFS_dom"/>
</dbReference>
<feature type="transmembrane region" description="Helical" evidence="8">
    <location>
        <begin position="67"/>
        <end position="85"/>
    </location>
</feature>
<keyword evidence="5 8" id="KW-0812">Transmembrane</keyword>
<dbReference type="GO" id="GO:0005886">
    <property type="term" value="C:plasma membrane"/>
    <property type="evidence" value="ECO:0007669"/>
    <property type="project" value="UniProtKB-SubCell"/>
</dbReference>
<reference evidence="11" key="1">
    <citation type="submission" date="2016-10" db="EMBL/GenBank/DDBJ databases">
        <authorList>
            <person name="Varghese N."/>
            <person name="Submissions S."/>
        </authorList>
    </citation>
    <scope>NUCLEOTIDE SEQUENCE [LARGE SCALE GENOMIC DNA]</scope>
    <source>
        <strain evidence="11">DSM 19083</strain>
    </source>
</reference>
<feature type="transmembrane region" description="Helical" evidence="8">
    <location>
        <begin position="260"/>
        <end position="284"/>
    </location>
</feature>
<dbReference type="PANTHER" id="PTHR42718:SF46">
    <property type="entry name" value="BLR6921 PROTEIN"/>
    <property type="match status" value="1"/>
</dbReference>
<dbReference type="PROSITE" id="PS50850">
    <property type="entry name" value="MFS"/>
    <property type="match status" value="1"/>
</dbReference>
<dbReference type="EMBL" id="FONZ01000001">
    <property type="protein sequence ID" value="SFE65156.1"/>
    <property type="molecule type" value="Genomic_DNA"/>
</dbReference>
<feature type="transmembrane region" description="Helical" evidence="8">
    <location>
        <begin position="127"/>
        <end position="150"/>
    </location>
</feature>
<evidence type="ECO:0000259" key="9">
    <source>
        <dbReference type="PROSITE" id="PS50850"/>
    </source>
</evidence>
<feature type="transmembrane region" description="Helical" evidence="8">
    <location>
        <begin position="38"/>
        <end position="55"/>
    </location>
</feature>
<keyword evidence="4" id="KW-1003">Cell membrane</keyword>
<sequence>MVMPALALGFFMIMVDTTIVNIAVPTLAEELQADYVAVGWVNSAYLLTYASLLLLTGRLGDRYGARAVFIVGLVVFTLTSLWCGLADSIPSLVAARAAQGVGAALMTPQTMAIITRVFPARQRGTALGVWGSVAGIATITGPVLGGVLVSSAGWKWIFWVNIPVGIVALYLALRHLPSLPTTSRRLDIVGVVLSILGLGAFVFGVQEGPTFDWGTIAGPISVPLMIGLGIALLAAFLVWQRRLGPNALLPLSLFTFRNFSLANIAGASVSFAMIGIFFPFTIFLQTVLGMSALEAALVNLPGSLLSGILAPFAGRLSDRIPGKWVATIGFATLSTSIAWMAFAIDPEATRWTFLPAVLLFGVGTGFVFSPLANLATSGLDQRTAGAGAGAFNTTRQMGGVIGSAVIVAVLTSRLGHHLGGEAAAGVGAGGEIPADQLAAMAGGFASAVTETLLVAVGVLLLGLVAAISMRATHVEHGAPEHGVPEPDAAR</sequence>
<feature type="transmembrane region" description="Helical" evidence="8">
    <location>
        <begin position="216"/>
        <end position="239"/>
    </location>
</feature>
<dbReference type="InterPro" id="IPR004638">
    <property type="entry name" value="EmrB-like"/>
</dbReference>
<comment type="similarity">
    <text evidence="2">Belongs to the major facilitator superfamily. EmrB family.</text>
</comment>
<dbReference type="Pfam" id="PF07690">
    <property type="entry name" value="MFS_1"/>
    <property type="match status" value="1"/>
</dbReference>
<feature type="transmembrane region" description="Helical" evidence="8">
    <location>
        <begin position="436"/>
        <end position="467"/>
    </location>
</feature>
<comment type="subcellular location">
    <subcellularLocation>
        <location evidence="1">Cell membrane</location>
        <topology evidence="1">Multi-pass membrane protein</topology>
    </subcellularLocation>
</comment>
<dbReference type="GO" id="GO:0022857">
    <property type="term" value="F:transmembrane transporter activity"/>
    <property type="evidence" value="ECO:0007669"/>
    <property type="project" value="InterPro"/>
</dbReference>
<evidence type="ECO:0000256" key="8">
    <source>
        <dbReference type="SAM" id="Phobius"/>
    </source>
</evidence>
<keyword evidence="6 8" id="KW-1133">Transmembrane helix</keyword>
<keyword evidence="7 8" id="KW-0472">Membrane</keyword>
<protein>
    <submittedName>
        <fullName evidence="10">Drug resistance transporter, EmrB/QacA subfamily</fullName>
    </submittedName>
</protein>
<dbReference type="STRING" id="285351.SAMN04488035_0026"/>
<evidence type="ECO:0000256" key="5">
    <source>
        <dbReference type="ARBA" id="ARBA00022692"/>
    </source>
</evidence>
<dbReference type="InterPro" id="IPR011701">
    <property type="entry name" value="MFS"/>
</dbReference>
<feature type="transmembrane region" description="Helical" evidence="8">
    <location>
        <begin position="185"/>
        <end position="204"/>
    </location>
</feature>
<feature type="transmembrane region" description="Helical" evidence="8">
    <location>
        <begin position="97"/>
        <end position="115"/>
    </location>
</feature>
<dbReference type="PRINTS" id="PR01036">
    <property type="entry name" value="TCRTETB"/>
</dbReference>
<feature type="domain" description="Major facilitator superfamily (MFS) profile" evidence="9">
    <location>
        <begin position="2"/>
        <end position="474"/>
    </location>
</feature>
<evidence type="ECO:0000256" key="6">
    <source>
        <dbReference type="ARBA" id="ARBA00022989"/>
    </source>
</evidence>
<keyword evidence="3" id="KW-0813">Transport</keyword>
<evidence type="ECO:0000256" key="4">
    <source>
        <dbReference type="ARBA" id="ARBA00022475"/>
    </source>
</evidence>
<evidence type="ECO:0000313" key="11">
    <source>
        <dbReference type="Proteomes" id="UP000198520"/>
    </source>
</evidence>
<dbReference type="SUPFAM" id="SSF103473">
    <property type="entry name" value="MFS general substrate transporter"/>
    <property type="match status" value="1"/>
</dbReference>
<feature type="transmembrane region" description="Helical" evidence="8">
    <location>
        <begin position="156"/>
        <end position="173"/>
    </location>
</feature>
<dbReference type="Gene3D" id="1.20.1720.10">
    <property type="entry name" value="Multidrug resistance protein D"/>
    <property type="match status" value="1"/>
</dbReference>
<dbReference type="AlphaFoldDB" id="A0A1I2CA03"/>
<dbReference type="Proteomes" id="UP000198520">
    <property type="component" value="Unassembled WGS sequence"/>
</dbReference>
<keyword evidence="11" id="KW-1185">Reference proteome</keyword>
<dbReference type="NCBIfam" id="TIGR00711">
    <property type="entry name" value="efflux_EmrB"/>
    <property type="match status" value="1"/>
</dbReference>
<proteinExistence type="inferred from homology"/>
<feature type="transmembrane region" description="Helical" evidence="8">
    <location>
        <begin position="356"/>
        <end position="376"/>
    </location>
</feature>
<name>A0A1I2CA03_9MICO</name>
<organism evidence="10 11">
    <name type="scientific">Flavimobilis marinus</name>
    <dbReference type="NCBI Taxonomy" id="285351"/>
    <lineage>
        <taxon>Bacteria</taxon>
        <taxon>Bacillati</taxon>
        <taxon>Actinomycetota</taxon>
        <taxon>Actinomycetes</taxon>
        <taxon>Micrococcales</taxon>
        <taxon>Jonesiaceae</taxon>
        <taxon>Flavimobilis</taxon>
    </lineage>
</organism>
<dbReference type="Gene3D" id="1.20.1250.20">
    <property type="entry name" value="MFS general substrate transporter like domains"/>
    <property type="match status" value="1"/>
</dbReference>
<gene>
    <name evidence="10" type="ORF">SAMN04488035_0026</name>
</gene>
<evidence type="ECO:0000313" key="10">
    <source>
        <dbReference type="EMBL" id="SFE65156.1"/>
    </source>
</evidence>
<dbReference type="FunFam" id="1.20.1720.10:FF:000021">
    <property type="entry name" value="Drug resistance transporter, EmrB/QacA subfamily"/>
    <property type="match status" value="1"/>
</dbReference>
<feature type="transmembrane region" description="Helical" evidence="8">
    <location>
        <begin position="324"/>
        <end position="344"/>
    </location>
</feature>